<dbReference type="NCBIfam" id="TIGR00254">
    <property type="entry name" value="GGDEF"/>
    <property type="match status" value="1"/>
</dbReference>
<dbReference type="SMART" id="SM00267">
    <property type="entry name" value="GGDEF"/>
    <property type="match status" value="1"/>
</dbReference>
<keyword evidence="3" id="KW-0418">Kinase</keyword>
<evidence type="ECO:0000256" key="5">
    <source>
        <dbReference type="PROSITE-ProRule" id="PRU00169"/>
    </source>
</evidence>
<dbReference type="CDD" id="cd01949">
    <property type="entry name" value="GGDEF"/>
    <property type="match status" value="1"/>
</dbReference>
<dbReference type="InterPro" id="IPR050469">
    <property type="entry name" value="Diguanylate_Cyclase"/>
</dbReference>
<name>A0A3D4VBQ4_9BACT</name>
<dbReference type="GO" id="GO:0052621">
    <property type="term" value="F:diguanylate cyclase activity"/>
    <property type="evidence" value="ECO:0007669"/>
    <property type="project" value="UniProtKB-EC"/>
</dbReference>
<reference evidence="8 9" key="1">
    <citation type="journal article" date="2018" name="Nat. Biotechnol.">
        <title>A standardized bacterial taxonomy based on genome phylogeny substantially revises the tree of life.</title>
        <authorList>
            <person name="Parks D.H."/>
            <person name="Chuvochina M."/>
            <person name="Waite D.W."/>
            <person name="Rinke C."/>
            <person name="Skarshewski A."/>
            <person name="Chaumeil P.A."/>
            <person name="Hugenholtz P."/>
        </authorList>
    </citation>
    <scope>NUCLEOTIDE SEQUENCE [LARGE SCALE GENOMIC DNA]</scope>
    <source>
        <strain evidence="8">UBA8844</strain>
    </source>
</reference>
<protein>
    <recommendedName>
        <fullName evidence="1">diguanylate cyclase</fullName>
        <ecNumber evidence="1">2.7.7.65</ecNumber>
    </recommendedName>
</protein>
<feature type="domain" description="Response regulatory" evidence="6">
    <location>
        <begin position="5"/>
        <end position="121"/>
    </location>
</feature>
<dbReference type="FunFam" id="3.30.70.270:FF:000001">
    <property type="entry name" value="Diguanylate cyclase domain protein"/>
    <property type="match status" value="1"/>
</dbReference>
<evidence type="ECO:0000256" key="1">
    <source>
        <dbReference type="ARBA" id="ARBA00012528"/>
    </source>
</evidence>
<dbReference type="PANTHER" id="PTHR45138">
    <property type="entry name" value="REGULATORY COMPONENTS OF SENSORY TRANSDUCTION SYSTEM"/>
    <property type="match status" value="1"/>
</dbReference>
<dbReference type="GO" id="GO:1902201">
    <property type="term" value="P:negative regulation of bacterial-type flagellum-dependent cell motility"/>
    <property type="evidence" value="ECO:0007669"/>
    <property type="project" value="TreeGrafter"/>
</dbReference>
<dbReference type="InterPro" id="IPR001789">
    <property type="entry name" value="Sig_transdc_resp-reg_receiver"/>
</dbReference>
<keyword evidence="2" id="KW-0808">Transferase</keyword>
<dbReference type="GO" id="GO:0016301">
    <property type="term" value="F:kinase activity"/>
    <property type="evidence" value="ECO:0007669"/>
    <property type="project" value="UniProtKB-KW"/>
</dbReference>
<dbReference type="OMA" id="WYHFIAL"/>
<dbReference type="Pfam" id="PF13185">
    <property type="entry name" value="GAF_2"/>
    <property type="match status" value="1"/>
</dbReference>
<comment type="caution">
    <text evidence="8">The sequence shown here is derived from an EMBL/GenBank/DDBJ whole genome shotgun (WGS) entry which is preliminary data.</text>
</comment>
<gene>
    <name evidence="8" type="ORF">DGD08_15245</name>
</gene>
<keyword evidence="5" id="KW-0597">Phosphoprotein</keyword>
<dbReference type="GO" id="GO:0043709">
    <property type="term" value="P:cell adhesion involved in single-species biofilm formation"/>
    <property type="evidence" value="ECO:0007669"/>
    <property type="project" value="TreeGrafter"/>
</dbReference>
<dbReference type="Gene3D" id="3.40.50.2300">
    <property type="match status" value="1"/>
</dbReference>
<dbReference type="InterPro" id="IPR000160">
    <property type="entry name" value="GGDEF_dom"/>
</dbReference>
<dbReference type="Gene3D" id="3.30.70.270">
    <property type="match status" value="1"/>
</dbReference>
<dbReference type="AlphaFoldDB" id="A0A3D4VBQ4"/>
<dbReference type="InterPro" id="IPR029787">
    <property type="entry name" value="Nucleotide_cyclase"/>
</dbReference>
<dbReference type="SUPFAM" id="SSF55781">
    <property type="entry name" value="GAF domain-like"/>
    <property type="match status" value="1"/>
</dbReference>
<comment type="catalytic activity">
    <reaction evidence="4">
        <text>2 GTP = 3',3'-c-di-GMP + 2 diphosphate</text>
        <dbReference type="Rhea" id="RHEA:24898"/>
        <dbReference type="ChEBI" id="CHEBI:33019"/>
        <dbReference type="ChEBI" id="CHEBI:37565"/>
        <dbReference type="ChEBI" id="CHEBI:58805"/>
        <dbReference type="EC" id="2.7.7.65"/>
    </reaction>
</comment>
<evidence type="ECO:0000313" key="9">
    <source>
        <dbReference type="Proteomes" id="UP000264071"/>
    </source>
</evidence>
<dbReference type="InterPro" id="IPR043128">
    <property type="entry name" value="Rev_trsase/Diguanyl_cyclase"/>
</dbReference>
<dbReference type="SMART" id="SM00448">
    <property type="entry name" value="REC"/>
    <property type="match status" value="1"/>
</dbReference>
<dbReference type="GO" id="GO:0000160">
    <property type="term" value="P:phosphorelay signal transduction system"/>
    <property type="evidence" value="ECO:0007669"/>
    <property type="project" value="InterPro"/>
</dbReference>
<feature type="domain" description="GGDEF" evidence="7">
    <location>
        <begin position="358"/>
        <end position="491"/>
    </location>
</feature>
<dbReference type="InterPro" id="IPR011006">
    <property type="entry name" value="CheY-like_superfamily"/>
</dbReference>
<dbReference type="SMART" id="SM00065">
    <property type="entry name" value="GAF"/>
    <property type="match status" value="1"/>
</dbReference>
<dbReference type="InterPro" id="IPR003018">
    <property type="entry name" value="GAF"/>
</dbReference>
<evidence type="ECO:0000259" key="7">
    <source>
        <dbReference type="PROSITE" id="PS50887"/>
    </source>
</evidence>
<dbReference type="PROSITE" id="PS50110">
    <property type="entry name" value="RESPONSE_REGULATORY"/>
    <property type="match status" value="1"/>
</dbReference>
<sequence length="491" mass="54567">MATSRILVADDDEAVLQSVTWLLQENGYEVIPANGGVSCLEQLERRSPDLLLLDILMPDADGCQLLERIKSEDRWRDLPVLMLSAQPPEEASVKSLGLGAADFIRKPYRPKELLARVQAQLRMGALLRSTRTALLRTEEALVRAQQDADSRRKLVDILHEVTGDLSVNELFHLLVRRAARALNVSHCSVVLARPGDAHAVVVAAFENPSLQHLSVQLERYPEIRAALESGQPVLVEDLETHPLYEGVREVWGIEGIEVSIRSVIALPFSVDRGQYGVFLVRRTREQELFGPADLEFAQAVITAAVAVIQRAQMVESTMADNARLEQLAQTDPLTQLLNRRALTERITAEMERALRYDSTLALLMIDLDHFKKVNDTYGHLVGDDVLRDVGQLLGHTIRGSDITARYGGEEFLVLLPETDDAGAVAFAERIRVAMEEHPFARDSMAEPLKLTASIGVAVFPAARIENVEDLFARADAALYRAKAEGRNRVRM</sequence>
<evidence type="ECO:0000256" key="4">
    <source>
        <dbReference type="ARBA" id="ARBA00034247"/>
    </source>
</evidence>
<dbReference type="InterPro" id="IPR029016">
    <property type="entry name" value="GAF-like_dom_sf"/>
</dbReference>
<evidence type="ECO:0000256" key="2">
    <source>
        <dbReference type="ARBA" id="ARBA00022679"/>
    </source>
</evidence>
<dbReference type="SUPFAM" id="SSF55073">
    <property type="entry name" value="Nucleotide cyclase"/>
    <property type="match status" value="1"/>
</dbReference>
<dbReference type="GO" id="GO:0005886">
    <property type="term" value="C:plasma membrane"/>
    <property type="evidence" value="ECO:0007669"/>
    <property type="project" value="TreeGrafter"/>
</dbReference>
<organism evidence="8 9">
    <name type="scientific">Gemmatimonas aurantiaca</name>
    <dbReference type="NCBI Taxonomy" id="173480"/>
    <lineage>
        <taxon>Bacteria</taxon>
        <taxon>Pseudomonadati</taxon>
        <taxon>Gemmatimonadota</taxon>
        <taxon>Gemmatimonadia</taxon>
        <taxon>Gemmatimonadales</taxon>
        <taxon>Gemmatimonadaceae</taxon>
        <taxon>Gemmatimonas</taxon>
    </lineage>
</organism>
<dbReference type="Pfam" id="PF00990">
    <property type="entry name" value="GGDEF"/>
    <property type="match status" value="1"/>
</dbReference>
<dbReference type="EC" id="2.7.7.65" evidence="1"/>
<evidence type="ECO:0000313" key="8">
    <source>
        <dbReference type="EMBL" id="HCT58559.1"/>
    </source>
</evidence>
<evidence type="ECO:0000256" key="3">
    <source>
        <dbReference type="ARBA" id="ARBA00022777"/>
    </source>
</evidence>
<proteinExistence type="predicted"/>
<dbReference type="EMBL" id="DPIY01000011">
    <property type="protein sequence ID" value="HCT58559.1"/>
    <property type="molecule type" value="Genomic_DNA"/>
</dbReference>
<dbReference type="PROSITE" id="PS50887">
    <property type="entry name" value="GGDEF"/>
    <property type="match status" value="1"/>
</dbReference>
<dbReference type="Gene3D" id="3.30.450.40">
    <property type="match status" value="1"/>
</dbReference>
<accession>A0A3D4VBQ4</accession>
<evidence type="ECO:0000259" key="6">
    <source>
        <dbReference type="PROSITE" id="PS50110"/>
    </source>
</evidence>
<dbReference type="SUPFAM" id="SSF52172">
    <property type="entry name" value="CheY-like"/>
    <property type="match status" value="1"/>
</dbReference>
<dbReference type="PANTHER" id="PTHR45138:SF9">
    <property type="entry name" value="DIGUANYLATE CYCLASE DGCM-RELATED"/>
    <property type="match status" value="1"/>
</dbReference>
<dbReference type="Pfam" id="PF00072">
    <property type="entry name" value="Response_reg"/>
    <property type="match status" value="1"/>
</dbReference>
<feature type="modified residue" description="4-aspartylphosphate" evidence="5">
    <location>
        <position position="54"/>
    </location>
</feature>
<dbReference type="Proteomes" id="UP000264071">
    <property type="component" value="Unassembled WGS sequence"/>
</dbReference>